<evidence type="ECO:0000313" key="2">
    <source>
        <dbReference type="Proteomes" id="UP000448199"/>
    </source>
</evidence>
<gene>
    <name evidence="1" type="ORF">GRI69_03540</name>
</gene>
<evidence type="ECO:0000313" key="1">
    <source>
        <dbReference type="EMBL" id="MXO47331.1"/>
    </source>
</evidence>
<accession>A0A844XMW2</accession>
<dbReference type="EMBL" id="WTYC01000001">
    <property type="protein sequence ID" value="MXO47331.1"/>
    <property type="molecule type" value="Genomic_DNA"/>
</dbReference>
<sequence>MTKEEAWSASLLAPSEYLTDGEDFWQVSGPAVSRRSLWIEEQEGTLAIAFEDPGDPDNPDIIELSPVDQTKGEFSFKLLPFEPFTMLRAPSEGKCAFEDWDSNARYSHLRFRPSNREIASIFDEDQRERSDAASLDDQGLHLLALRDRERRNRAKSLLREGQLKSGRDFYFAAFIFQHGEEPSDYLQAHALAMVALARGEPSARWIAAASLDRFLLATNQPQIFGTQFQVEDKKPSLRLPYDPDVISPHVLEALGVQKSH</sequence>
<name>A0A844XMW2_9SPHN</name>
<dbReference type="OrthoDB" id="7275869at2"/>
<keyword evidence="2" id="KW-1185">Reference proteome</keyword>
<protein>
    <submittedName>
        <fullName evidence="1">Uncharacterized protein</fullName>
    </submittedName>
</protein>
<dbReference type="Proteomes" id="UP000448199">
    <property type="component" value="Unassembled WGS sequence"/>
</dbReference>
<comment type="caution">
    <text evidence="1">The sequence shown here is derived from an EMBL/GenBank/DDBJ whole genome shotgun (WGS) entry which is preliminary data.</text>
</comment>
<reference evidence="1 2" key="1">
    <citation type="submission" date="2019-12" db="EMBL/GenBank/DDBJ databases">
        <title>Genomic-based taxomic classification of the family Erythrobacteraceae.</title>
        <authorList>
            <person name="Xu L."/>
        </authorList>
    </citation>
    <scope>NUCLEOTIDE SEQUENCE [LARGE SCALE GENOMIC DNA]</scope>
    <source>
        <strain evidence="1 2">DSM 17792</strain>
    </source>
</reference>
<organism evidence="1 2">
    <name type="scientific">Qipengyuania vulgaris</name>
    <dbReference type="NCBI Taxonomy" id="291985"/>
    <lineage>
        <taxon>Bacteria</taxon>
        <taxon>Pseudomonadati</taxon>
        <taxon>Pseudomonadota</taxon>
        <taxon>Alphaproteobacteria</taxon>
        <taxon>Sphingomonadales</taxon>
        <taxon>Erythrobacteraceae</taxon>
        <taxon>Qipengyuania</taxon>
    </lineage>
</organism>
<proteinExistence type="predicted"/>
<dbReference type="AlphaFoldDB" id="A0A844XMW2"/>